<keyword evidence="1" id="KW-0472">Membrane</keyword>
<protein>
    <recommendedName>
        <fullName evidence="4">SMODS and SLOG-associating 2TM effector domain-containing protein</fullName>
    </recommendedName>
</protein>
<evidence type="ECO:0000256" key="1">
    <source>
        <dbReference type="SAM" id="Phobius"/>
    </source>
</evidence>
<comment type="caution">
    <text evidence="2">The sequence shown here is derived from an EMBL/GenBank/DDBJ whole genome shotgun (WGS) entry which is preliminary data.</text>
</comment>
<feature type="transmembrane region" description="Helical" evidence="1">
    <location>
        <begin position="55"/>
        <end position="75"/>
    </location>
</feature>
<evidence type="ECO:0008006" key="4">
    <source>
        <dbReference type="Google" id="ProtNLM"/>
    </source>
</evidence>
<keyword evidence="1" id="KW-1133">Transmembrane helix</keyword>
<keyword evidence="3" id="KW-1185">Reference proteome</keyword>
<sequence length="170" mass="18863">MIRSKDRVFFDKSKSYIRDYTAPALTANGAALSIAIATTVDLFSNTEAVIPIEPVIAFTLGLASAFCAHIIIWALNDNIRNSEQRDAMAKFYISVHDISHTQESEGGLTYDERKMMEGLPNQISTLQKRSLTPDTVSRASKSAQILYLSALFLFAIGLIWSIRAVYNLPN</sequence>
<organism evidence="2 3">
    <name type="scientific">Roseibium polysiphoniae</name>
    <dbReference type="NCBI Taxonomy" id="2571221"/>
    <lineage>
        <taxon>Bacteria</taxon>
        <taxon>Pseudomonadati</taxon>
        <taxon>Pseudomonadota</taxon>
        <taxon>Alphaproteobacteria</taxon>
        <taxon>Hyphomicrobiales</taxon>
        <taxon>Stappiaceae</taxon>
        <taxon>Roseibium</taxon>
    </lineage>
</organism>
<dbReference type="EMBL" id="JACYXJ010000002">
    <property type="protein sequence ID" value="MBD8875741.1"/>
    <property type="molecule type" value="Genomic_DNA"/>
</dbReference>
<evidence type="ECO:0000313" key="2">
    <source>
        <dbReference type="EMBL" id="MBD8875741.1"/>
    </source>
</evidence>
<feature type="transmembrane region" description="Helical" evidence="1">
    <location>
        <begin position="20"/>
        <end position="43"/>
    </location>
</feature>
<evidence type="ECO:0000313" key="3">
    <source>
        <dbReference type="Proteomes" id="UP000615687"/>
    </source>
</evidence>
<proteinExistence type="predicted"/>
<dbReference type="Proteomes" id="UP000615687">
    <property type="component" value="Unassembled WGS sequence"/>
</dbReference>
<dbReference type="RefSeq" id="WP_192108088.1">
    <property type="nucleotide sequence ID" value="NZ_JACYXJ010000002.1"/>
</dbReference>
<gene>
    <name evidence="2" type="ORF">IG617_05510</name>
</gene>
<name>A0ABR9C754_9HYPH</name>
<keyword evidence="1" id="KW-0812">Transmembrane</keyword>
<reference evidence="2 3" key="1">
    <citation type="submission" date="2020-09" db="EMBL/GenBank/DDBJ databases">
        <title>The genome sequence of type strain Labrenzia polysiphoniae KACC 19711.</title>
        <authorList>
            <person name="Liu Y."/>
        </authorList>
    </citation>
    <scope>NUCLEOTIDE SEQUENCE [LARGE SCALE GENOMIC DNA]</scope>
    <source>
        <strain evidence="2 3">KACC 19711</strain>
    </source>
</reference>
<accession>A0ABR9C754</accession>
<feature type="transmembrane region" description="Helical" evidence="1">
    <location>
        <begin position="145"/>
        <end position="166"/>
    </location>
</feature>